<dbReference type="GO" id="GO:0017004">
    <property type="term" value="P:cytochrome complex assembly"/>
    <property type="evidence" value="ECO:0007669"/>
    <property type="project" value="UniProtKB-KW"/>
</dbReference>
<sequence length="543" mass="62592">METSGLVMKFSLLSFFSFFFLSFATAQSSVEKSLKIDPNDWIMQQLSNAQVKKNLVSYKDNFFQFDTVRLIGFIEGYSPALEFTSGIIYSSNELTREDYPTTVQVYPDGRFEASFLATNPKTSYITFKNNRFKFYIEPGQTLALRFSVTADQNLALIGFDGPLAAENQQLGGFDWGNNLRAFYQGMESRLKEQPISEIKKQFLTAWDSVQNEVKGRLKKTDFSPKVKNLVYTQVGLMYAVQLMDLQMYRKNYLRNNPTNAFLKEPLPSDYFNFISRLDLNDPAILVQDEFSTFINRFEYSTLFSRDVYYDALNSQRKGNLYLVLDSANQKSNPTIANTLISEVAKLRTLQSALKGAADTVGITKTTEQLLAVLKNRDLRHEALQLAERVKKSKNGYLLPHTDAAAIFKSMTDKYRDKVVVVDFWAQWCGPCRSGIESTQGKRLKLKDNPNLVFVFVTDSEGTPDMEFYKDYIVKNSMFESYRVSADEYRALRELFKFNGIPRYVLMDPDGRIRNDNFQMHNLTTELPKNYPQLFTYQLMQEIN</sequence>
<evidence type="ECO:0000256" key="4">
    <source>
        <dbReference type="ARBA" id="ARBA00023284"/>
    </source>
</evidence>
<dbReference type="CDD" id="cd02966">
    <property type="entry name" value="TlpA_like_family"/>
    <property type="match status" value="1"/>
</dbReference>
<feature type="chain" id="PRO_5028917605" evidence="5">
    <location>
        <begin position="27"/>
        <end position="543"/>
    </location>
</feature>
<evidence type="ECO:0000256" key="2">
    <source>
        <dbReference type="ARBA" id="ARBA00022748"/>
    </source>
</evidence>
<dbReference type="EMBL" id="CP058555">
    <property type="protein sequence ID" value="QMV69755.1"/>
    <property type="molecule type" value="Genomic_DNA"/>
</dbReference>
<dbReference type="InterPro" id="IPR012336">
    <property type="entry name" value="Thioredoxin-like_fold"/>
</dbReference>
<evidence type="ECO:0000256" key="5">
    <source>
        <dbReference type="SAM" id="SignalP"/>
    </source>
</evidence>
<dbReference type="Pfam" id="PF13905">
    <property type="entry name" value="Thioredoxin_8"/>
    <property type="match status" value="1"/>
</dbReference>
<dbReference type="InterPro" id="IPR050553">
    <property type="entry name" value="Thioredoxin_ResA/DsbE_sf"/>
</dbReference>
<protein>
    <submittedName>
        <fullName evidence="7">Redoxin family protein</fullName>
    </submittedName>
</protein>
<evidence type="ECO:0000259" key="6">
    <source>
        <dbReference type="PROSITE" id="PS51352"/>
    </source>
</evidence>
<dbReference type="RefSeq" id="WP_182330470.1">
    <property type="nucleotide sequence ID" value="NZ_CP058555.1"/>
</dbReference>
<dbReference type="PROSITE" id="PS00194">
    <property type="entry name" value="THIOREDOXIN_1"/>
    <property type="match status" value="1"/>
</dbReference>
<feature type="signal peptide" evidence="5">
    <location>
        <begin position="1"/>
        <end position="26"/>
    </location>
</feature>
<evidence type="ECO:0000256" key="1">
    <source>
        <dbReference type="ARBA" id="ARBA00004196"/>
    </source>
</evidence>
<keyword evidence="4" id="KW-0676">Redox-active center</keyword>
<comment type="subcellular location">
    <subcellularLocation>
        <location evidence="1">Cell envelope</location>
    </subcellularLocation>
</comment>
<accession>A0A7G5E6Y0</accession>
<dbReference type="Proteomes" id="UP000515450">
    <property type="component" value="Chromosome"/>
</dbReference>
<evidence type="ECO:0000313" key="7">
    <source>
        <dbReference type="EMBL" id="QMV69755.1"/>
    </source>
</evidence>
<dbReference type="SUPFAM" id="SSF52833">
    <property type="entry name" value="Thioredoxin-like"/>
    <property type="match status" value="1"/>
</dbReference>
<dbReference type="Gene3D" id="3.40.30.10">
    <property type="entry name" value="Glutaredoxin"/>
    <property type="match status" value="1"/>
</dbReference>
<keyword evidence="2" id="KW-0201">Cytochrome c-type biogenesis</keyword>
<reference evidence="7 8" key="1">
    <citation type="journal article" date="2020" name="G3 (Bethesda)">
        <title>CeMbio - The Caenorhabditis elegans Microbiome Resource.</title>
        <authorList>
            <person name="Dirksen P."/>
            <person name="Assie A."/>
            <person name="Zimmermann J."/>
            <person name="Zhang F."/>
            <person name="Tietje A.M."/>
            <person name="Marsh S.A."/>
            <person name="Felix M.A."/>
            <person name="Shapira M."/>
            <person name="Kaleta C."/>
            <person name="Schulenburg H."/>
            <person name="Samuel B."/>
        </authorList>
    </citation>
    <scope>NUCLEOTIDE SEQUENCE [LARGE SCALE GENOMIC DNA]</scope>
    <source>
        <strain evidence="7 8">BIGb0170</strain>
    </source>
</reference>
<dbReference type="AlphaFoldDB" id="A0A7G5E6Y0"/>
<feature type="domain" description="Thioredoxin" evidence="6">
    <location>
        <begin position="392"/>
        <end position="543"/>
    </location>
</feature>
<dbReference type="InterPro" id="IPR036249">
    <property type="entry name" value="Thioredoxin-like_sf"/>
</dbReference>
<dbReference type="PANTHER" id="PTHR42852:SF6">
    <property type="entry name" value="THIOL:DISULFIDE INTERCHANGE PROTEIN DSBE"/>
    <property type="match status" value="1"/>
</dbReference>
<keyword evidence="3" id="KW-1015">Disulfide bond</keyword>
<dbReference type="PANTHER" id="PTHR42852">
    <property type="entry name" value="THIOL:DISULFIDE INTERCHANGE PROTEIN DSBE"/>
    <property type="match status" value="1"/>
</dbReference>
<proteinExistence type="predicted"/>
<gene>
    <name evidence="7" type="ORF">HS960_19790</name>
</gene>
<dbReference type="GO" id="GO:0030313">
    <property type="term" value="C:cell envelope"/>
    <property type="evidence" value="ECO:0007669"/>
    <property type="project" value="UniProtKB-SubCell"/>
</dbReference>
<keyword evidence="5" id="KW-0732">Signal</keyword>
<evidence type="ECO:0000313" key="8">
    <source>
        <dbReference type="Proteomes" id="UP000515450"/>
    </source>
</evidence>
<dbReference type="PROSITE" id="PS51352">
    <property type="entry name" value="THIOREDOXIN_2"/>
    <property type="match status" value="1"/>
</dbReference>
<dbReference type="InterPro" id="IPR013766">
    <property type="entry name" value="Thioredoxin_domain"/>
</dbReference>
<keyword evidence="8" id="KW-1185">Reference proteome</keyword>
<organism evidence="7 8">
    <name type="scientific">Sphingobacterium paramultivorum</name>
    <dbReference type="NCBI Taxonomy" id="2886510"/>
    <lineage>
        <taxon>Bacteria</taxon>
        <taxon>Pseudomonadati</taxon>
        <taxon>Bacteroidota</taxon>
        <taxon>Sphingobacteriia</taxon>
        <taxon>Sphingobacteriales</taxon>
        <taxon>Sphingobacteriaceae</taxon>
        <taxon>Sphingobacterium</taxon>
    </lineage>
</organism>
<name>A0A7G5E6Y0_9SPHI</name>
<dbReference type="InterPro" id="IPR017937">
    <property type="entry name" value="Thioredoxin_CS"/>
</dbReference>
<evidence type="ECO:0000256" key="3">
    <source>
        <dbReference type="ARBA" id="ARBA00023157"/>
    </source>
</evidence>